<gene>
    <name evidence="1" type="ORF">PSON_ATCC_30995.1.T0970151</name>
</gene>
<proteinExistence type="predicted"/>
<keyword evidence="2" id="KW-1185">Reference proteome</keyword>
<dbReference type="AlphaFoldDB" id="A0A8S1Q7C3"/>
<accession>A0A8S1Q7C3</accession>
<protein>
    <submittedName>
        <fullName evidence="1">Uncharacterized protein</fullName>
    </submittedName>
</protein>
<organism evidence="1 2">
    <name type="scientific">Paramecium sonneborni</name>
    <dbReference type="NCBI Taxonomy" id="65129"/>
    <lineage>
        <taxon>Eukaryota</taxon>
        <taxon>Sar</taxon>
        <taxon>Alveolata</taxon>
        <taxon>Ciliophora</taxon>
        <taxon>Intramacronucleata</taxon>
        <taxon>Oligohymenophorea</taxon>
        <taxon>Peniculida</taxon>
        <taxon>Parameciidae</taxon>
        <taxon>Paramecium</taxon>
    </lineage>
</organism>
<dbReference type="Proteomes" id="UP000692954">
    <property type="component" value="Unassembled WGS sequence"/>
</dbReference>
<evidence type="ECO:0000313" key="2">
    <source>
        <dbReference type="Proteomes" id="UP000692954"/>
    </source>
</evidence>
<dbReference type="EMBL" id="CAJJDN010000097">
    <property type="protein sequence ID" value="CAD8111163.1"/>
    <property type="molecule type" value="Genomic_DNA"/>
</dbReference>
<name>A0A8S1Q7C3_9CILI</name>
<comment type="caution">
    <text evidence="1">The sequence shown here is derived from an EMBL/GenBank/DDBJ whole genome shotgun (WGS) entry which is preliminary data.</text>
</comment>
<evidence type="ECO:0000313" key="1">
    <source>
        <dbReference type="EMBL" id="CAD8111163.1"/>
    </source>
</evidence>
<sequence length="34" mass="4166">MKFQVTPIDLEAQFEQMLRIFQQYQLSNILCIYI</sequence>
<reference evidence="1" key="1">
    <citation type="submission" date="2021-01" db="EMBL/GenBank/DDBJ databases">
        <authorList>
            <consortium name="Genoscope - CEA"/>
            <person name="William W."/>
        </authorList>
    </citation>
    <scope>NUCLEOTIDE SEQUENCE</scope>
</reference>